<organism evidence="4 5">
    <name type="scientific">Anisodus acutangulus</name>
    <dbReference type="NCBI Taxonomy" id="402998"/>
    <lineage>
        <taxon>Eukaryota</taxon>
        <taxon>Viridiplantae</taxon>
        <taxon>Streptophyta</taxon>
        <taxon>Embryophyta</taxon>
        <taxon>Tracheophyta</taxon>
        <taxon>Spermatophyta</taxon>
        <taxon>Magnoliopsida</taxon>
        <taxon>eudicotyledons</taxon>
        <taxon>Gunneridae</taxon>
        <taxon>Pentapetalae</taxon>
        <taxon>asterids</taxon>
        <taxon>lamiids</taxon>
        <taxon>Solanales</taxon>
        <taxon>Solanaceae</taxon>
        <taxon>Solanoideae</taxon>
        <taxon>Hyoscyameae</taxon>
        <taxon>Anisodus</taxon>
    </lineage>
</organism>
<gene>
    <name evidence="4" type="ORF">K7X08_038073</name>
</gene>
<name>A0A9Q1MXT7_9SOLA</name>
<proteinExistence type="predicted"/>
<feature type="compositionally biased region" description="Low complexity" evidence="3">
    <location>
        <begin position="1"/>
        <end position="13"/>
    </location>
</feature>
<comment type="subcellular location">
    <subcellularLocation>
        <location evidence="1">Nucleus</location>
    </subcellularLocation>
</comment>
<protein>
    <submittedName>
        <fullName evidence="4">Uncharacterized protein</fullName>
    </submittedName>
</protein>
<feature type="region of interest" description="Disordered" evidence="3">
    <location>
        <begin position="187"/>
        <end position="214"/>
    </location>
</feature>
<dbReference type="PANTHER" id="PTHR14571">
    <property type="entry name" value="HISTONE-LYSINE N-METHYLTRANSFERASE SET-26-RELATED"/>
    <property type="match status" value="1"/>
</dbReference>
<dbReference type="Proteomes" id="UP001152561">
    <property type="component" value="Unassembled WGS sequence"/>
</dbReference>
<evidence type="ECO:0000256" key="2">
    <source>
        <dbReference type="ARBA" id="ARBA00023242"/>
    </source>
</evidence>
<comment type="caution">
    <text evidence="4">The sequence shown here is derived from an EMBL/GenBank/DDBJ whole genome shotgun (WGS) entry which is preliminary data.</text>
</comment>
<evidence type="ECO:0000313" key="5">
    <source>
        <dbReference type="Proteomes" id="UP001152561"/>
    </source>
</evidence>
<evidence type="ECO:0000256" key="3">
    <source>
        <dbReference type="SAM" id="MobiDB-lite"/>
    </source>
</evidence>
<evidence type="ECO:0000313" key="4">
    <source>
        <dbReference type="EMBL" id="KAJ8571101.1"/>
    </source>
</evidence>
<dbReference type="EMBL" id="JAJAGQ010000002">
    <property type="protein sequence ID" value="KAJ8571101.1"/>
    <property type="molecule type" value="Genomic_DNA"/>
</dbReference>
<reference evidence="5" key="1">
    <citation type="journal article" date="2023" name="Proc. Natl. Acad. Sci. U.S.A.">
        <title>Genomic and structural basis for evolution of tropane alkaloid biosynthesis.</title>
        <authorList>
            <person name="Wanga Y.-J."/>
            <person name="Taina T."/>
            <person name="Yua J.-Y."/>
            <person name="Lia J."/>
            <person name="Xua B."/>
            <person name="Chenc J."/>
            <person name="D'Auriad J.C."/>
            <person name="Huanga J.-P."/>
            <person name="Huanga S.-X."/>
        </authorList>
    </citation>
    <scope>NUCLEOTIDE SEQUENCE [LARGE SCALE GENOMIC DNA]</scope>
    <source>
        <strain evidence="5">cv. KIB-2019</strain>
    </source>
</reference>
<feature type="region of interest" description="Disordered" evidence="3">
    <location>
        <begin position="1"/>
        <end position="81"/>
    </location>
</feature>
<dbReference type="AlphaFoldDB" id="A0A9Q1MXT7"/>
<feature type="compositionally biased region" description="Polar residues" evidence="3">
    <location>
        <begin position="69"/>
        <end position="81"/>
    </location>
</feature>
<feature type="compositionally biased region" description="Polar residues" evidence="3">
    <location>
        <begin position="14"/>
        <end position="28"/>
    </location>
</feature>
<dbReference type="PANTHER" id="PTHR14571:SF9">
    <property type="entry name" value="HISTONE-LYSINE N-METHYLTRANSFERASE SET-26-RELATED"/>
    <property type="match status" value="1"/>
</dbReference>
<evidence type="ECO:0000256" key="1">
    <source>
        <dbReference type="ARBA" id="ARBA00004123"/>
    </source>
</evidence>
<feature type="region of interest" description="Disordered" evidence="3">
    <location>
        <begin position="108"/>
        <end position="130"/>
    </location>
</feature>
<feature type="compositionally biased region" description="Basic and acidic residues" evidence="3">
    <location>
        <begin position="41"/>
        <end position="68"/>
    </location>
</feature>
<keyword evidence="2" id="KW-0539">Nucleus</keyword>
<accession>A0A9Q1MXT7</accession>
<sequence length="214" mass="23472">MGKSSSGTTKSSTPESRTSSKTHNNDSNGRPRGMSRRNLSNKRESPSMDAIRDEERCERPKKILKETPKSSVGSESKTLQSTKLSHALVKKIISEAKDSVPNSFAKTSIVHSDPTSSRSAESYTSPQSESATYIHNKATALSDEELALLLHQELNSSPRVYRVPQICHASILPQLTFPTSTSMIMKRTSSGGKNHGLTFRRKSKEIGKYGSKCS</sequence>
<dbReference type="OrthoDB" id="79252at2759"/>
<keyword evidence="5" id="KW-1185">Reference proteome</keyword>
<dbReference type="GO" id="GO:0005634">
    <property type="term" value="C:nucleus"/>
    <property type="evidence" value="ECO:0007669"/>
    <property type="project" value="UniProtKB-SubCell"/>
</dbReference>